<protein>
    <submittedName>
        <fullName evidence="1">Uncharacterized protein</fullName>
    </submittedName>
</protein>
<gene>
    <name evidence="1" type="ORF">CALMAC_LOCUS2903</name>
</gene>
<dbReference type="EMBL" id="CAACVG010003753">
    <property type="protein sequence ID" value="VEN37771.1"/>
    <property type="molecule type" value="Genomic_DNA"/>
</dbReference>
<evidence type="ECO:0000313" key="2">
    <source>
        <dbReference type="Proteomes" id="UP000410492"/>
    </source>
</evidence>
<organism evidence="1 2">
    <name type="scientific">Callosobruchus maculatus</name>
    <name type="common">Southern cowpea weevil</name>
    <name type="synonym">Pulse bruchid</name>
    <dbReference type="NCBI Taxonomy" id="64391"/>
    <lineage>
        <taxon>Eukaryota</taxon>
        <taxon>Metazoa</taxon>
        <taxon>Ecdysozoa</taxon>
        <taxon>Arthropoda</taxon>
        <taxon>Hexapoda</taxon>
        <taxon>Insecta</taxon>
        <taxon>Pterygota</taxon>
        <taxon>Neoptera</taxon>
        <taxon>Endopterygota</taxon>
        <taxon>Coleoptera</taxon>
        <taxon>Polyphaga</taxon>
        <taxon>Cucujiformia</taxon>
        <taxon>Chrysomeloidea</taxon>
        <taxon>Chrysomelidae</taxon>
        <taxon>Bruchinae</taxon>
        <taxon>Bruchini</taxon>
        <taxon>Callosobruchus</taxon>
    </lineage>
</organism>
<accession>A0A653BQ97</accession>
<evidence type="ECO:0000313" key="1">
    <source>
        <dbReference type="EMBL" id="VEN37771.1"/>
    </source>
</evidence>
<keyword evidence="2" id="KW-1185">Reference proteome</keyword>
<name>A0A653BQ97_CALMS</name>
<proteinExistence type="predicted"/>
<dbReference type="Proteomes" id="UP000410492">
    <property type="component" value="Unassembled WGS sequence"/>
</dbReference>
<dbReference type="OrthoDB" id="6806198at2759"/>
<dbReference type="AlphaFoldDB" id="A0A653BQ97"/>
<sequence>MLLMEVYLHYMVKSTIVRCSPKHYKDGLQMKLLMNYDTLASYMCQESYQRPYIALLTETEYLDFSYKCKALIILHLKKNLEQLNLSNVSNRSTSNKHLTCETGTSRKELLVDGEPACGEVEYEVRIGDINSSRGAPNVLVIGEELARDVSRLLYPCKIY</sequence>
<reference evidence="1 2" key="1">
    <citation type="submission" date="2019-01" db="EMBL/GenBank/DDBJ databases">
        <authorList>
            <person name="Sayadi A."/>
        </authorList>
    </citation>
    <scope>NUCLEOTIDE SEQUENCE [LARGE SCALE GENOMIC DNA]</scope>
</reference>